<keyword evidence="1" id="KW-0560">Oxidoreductase</keyword>
<protein>
    <submittedName>
        <fullName evidence="2">Uncharacterized protein</fullName>
    </submittedName>
</protein>
<dbReference type="EMBL" id="JADFTS010000006">
    <property type="protein sequence ID" value="KAF9600801.1"/>
    <property type="molecule type" value="Genomic_DNA"/>
</dbReference>
<dbReference type="InterPro" id="IPR029041">
    <property type="entry name" value="FAD-linked_oxidoreductase-like"/>
</dbReference>
<dbReference type="OrthoDB" id="5464at2759"/>
<reference evidence="2 3" key="1">
    <citation type="submission" date="2020-10" db="EMBL/GenBank/DDBJ databases">
        <title>The Coptis chinensis genome and diversification of protoberbering-type alkaloids.</title>
        <authorList>
            <person name="Wang B."/>
            <person name="Shu S."/>
            <person name="Song C."/>
            <person name="Liu Y."/>
        </authorList>
    </citation>
    <scope>NUCLEOTIDE SEQUENCE [LARGE SCALE GENOMIC DNA]</scope>
    <source>
        <strain evidence="2">HL-2020</strain>
        <tissue evidence="2">Leaf</tissue>
    </source>
</reference>
<comment type="caution">
    <text evidence="2">The sequence shown here is derived from an EMBL/GenBank/DDBJ whole genome shotgun (WGS) entry which is preliminary data.</text>
</comment>
<gene>
    <name evidence="2" type="ORF">IFM89_012540</name>
</gene>
<evidence type="ECO:0000313" key="3">
    <source>
        <dbReference type="Proteomes" id="UP000631114"/>
    </source>
</evidence>
<sequence length="208" mass="23486">MYMGMTVFEPMFCLCSQHCHSIPDTDTDVKFAGNCMKGKLNNLMIQLRKKCSHPDLLESAFDGSWKVAAANAQGLGIGMGNPKLQFAQLKGLVDELLFGLRNVRFQVSKYFPYGSVEMYKVFSTRLLSTGILDVRSAAQDLGAHTKVFFAIYLMVKYSIAFEMSKSTMPDHSRNYQAEVWTGGSHNFDNLLLRLMQWSPDFNPELRLA</sequence>
<accession>A0A835HKV7</accession>
<dbReference type="GO" id="GO:0016491">
    <property type="term" value="F:oxidoreductase activity"/>
    <property type="evidence" value="ECO:0007669"/>
    <property type="project" value="UniProtKB-KW"/>
</dbReference>
<proteinExistence type="predicted"/>
<evidence type="ECO:0000313" key="2">
    <source>
        <dbReference type="EMBL" id="KAF9600801.1"/>
    </source>
</evidence>
<organism evidence="2 3">
    <name type="scientific">Coptis chinensis</name>
    <dbReference type="NCBI Taxonomy" id="261450"/>
    <lineage>
        <taxon>Eukaryota</taxon>
        <taxon>Viridiplantae</taxon>
        <taxon>Streptophyta</taxon>
        <taxon>Embryophyta</taxon>
        <taxon>Tracheophyta</taxon>
        <taxon>Spermatophyta</taxon>
        <taxon>Magnoliopsida</taxon>
        <taxon>Ranunculales</taxon>
        <taxon>Ranunculaceae</taxon>
        <taxon>Coptidoideae</taxon>
        <taxon>Coptis</taxon>
    </lineage>
</organism>
<name>A0A835HKV7_9MAGN</name>
<keyword evidence="3" id="KW-1185">Reference proteome</keyword>
<evidence type="ECO:0000256" key="1">
    <source>
        <dbReference type="ARBA" id="ARBA00023002"/>
    </source>
</evidence>
<dbReference type="Proteomes" id="UP000631114">
    <property type="component" value="Unassembled WGS sequence"/>
</dbReference>
<dbReference type="AlphaFoldDB" id="A0A835HKV7"/>
<dbReference type="SUPFAM" id="SSF51730">
    <property type="entry name" value="FAD-linked oxidoreductase"/>
    <property type="match status" value="1"/>
</dbReference>